<dbReference type="Proteomes" id="UP000261360">
    <property type="component" value="Unplaced"/>
</dbReference>
<dbReference type="STRING" id="1841481.ENSSLDP00000011146"/>
<protein>
    <submittedName>
        <fullName evidence="1">Uncharacterized protein</fullName>
    </submittedName>
</protein>
<name>A0A3B4X121_SERLL</name>
<sequence>MIIRGRNEVANQFATLPGCTINDEMKNRYAFHWDVERIKYLGIKLTKNLDNLNKEKKQNTLNCQKKWVV</sequence>
<proteinExistence type="predicted"/>
<accession>A0A3B4X121</accession>
<dbReference type="Ensembl" id="ENSSLDT00000011575.1">
    <property type="protein sequence ID" value="ENSSLDP00000011169.1"/>
    <property type="gene ID" value="ENSSLDG00000008884.1"/>
</dbReference>
<reference evidence="1" key="1">
    <citation type="submission" date="2025-05" db="UniProtKB">
        <authorList>
            <consortium name="Ensembl"/>
        </authorList>
    </citation>
    <scope>IDENTIFICATION</scope>
</reference>
<dbReference type="AlphaFoldDB" id="A0A3B4X121"/>
<organism evidence="1 2">
    <name type="scientific">Seriola lalandi dorsalis</name>
    <dbReference type="NCBI Taxonomy" id="1841481"/>
    <lineage>
        <taxon>Eukaryota</taxon>
        <taxon>Metazoa</taxon>
        <taxon>Chordata</taxon>
        <taxon>Craniata</taxon>
        <taxon>Vertebrata</taxon>
        <taxon>Euteleostomi</taxon>
        <taxon>Actinopterygii</taxon>
        <taxon>Neopterygii</taxon>
        <taxon>Teleostei</taxon>
        <taxon>Neoteleostei</taxon>
        <taxon>Acanthomorphata</taxon>
        <taxon>Carangaria</taxon>
        <taxon>Carangiformes</taxon>
        <taxon>Carangidae</taxon>
        <taxon>Seriola</taxon>
    </lineage>
</organism>
<keyword evidence="2" id="KW-1185">Reference proteome</keyword>
<evidence type="ECO:0000313" key="1">
    <source>
        <dbReference type="Ensembl" id="ENSSLDP00000011169.1"/>
    </source>
</evidence>
<evidence type="ECO:0000313" key="2">
    <source>
        <dbReference type="Proteomes" id="UP000261360"/>
    </source>
</evidence>
<dbReference type="Ensembl" id="ENSSLDT00000011552.1">
    <property type="protein sequence ID" value="ENSSLDP00000011146.1"/>
    <property type="gene ID" value="ENSSLDG00000008871.1"/>
</dbReference>
<dbReference type="GeneTree" id="ENSGT00940000181411"/>